<protein>
    <recommendedName>
        <fullName evidence="4">Transcriptional regulator</fullName>
    </recommendedName>
</protein>
<feature type="compositionally biased region" description="Basic and acidic residues" evidence="1">
    <location>
        <begin position="140"/>
        <end position="160"/>
    </location>
</feature>
<evidence type="ECO:0000313" key="3">
    <source>
        <dbReference type="Proteomes" id="UP000185657"/>
    </source>
</evidence>
<dbReference type="InterPro" id="IPR050026">
    <property type="entry name" value="PHA_gran_PhaM_N"/>
</dbReference>
<comment type="caution">
    <text evidence="2">The sequence shown here is derived from an EMBL/GenBank/DDBJ whole genome shotgun (WGS) entry which is preliminary data.</text>
</comment>
<evidence type="ECO:0000256" key="1">
    <source>
        <dbReference type="SAM" id="MobiDB-lite"/>
    </source>
</evidence>
<evidence type="ECO:0008006" key="4">
    <source>
        <dbReference type="Google" id="ProtNLM"/>
    </source>
</evidence>
<accession>A0ABX2U6P3</accession>
<gene>
    <name evidence="2" type="ORF">LPB72_13110</name>
</gene>
<dbReference type="EMBL" id="LVWD01000019">
    <property type="protein sequence ID" value="OAD41358.1"/>
    <property type="molecule type" value="Genomic_DNA"/>
</dbReference>
<feature type="region of interest" description="Disordered" evidence="1">
    <location>
        <begin position="120"/>
        <end position="160"/>
    </location>
</feature>
<keyword evidence="3" id="KW-1185">Reference proteome</keyword>
<dbReference type="NCBIfam" id="NF043076">
    <property type="entry name" value="PHA_gran_PhaM"/>
    <property type="match status" value="1"/>
</dbReference>
<feature type="compositionally biased region" description="Low complexity" evidence="1">
    <location>
        <begin position="193"/>
        <end position="209"/>
    </location>
</feature>
<proteinExistence type="predicted"/>
<reference evidence="2 3" key="1">
    <citation type="submission" date="2016-02" db="EMBL/GenBank/DDBJ databases">
        <title>Draft genome sequence of Hydrogenophaga sp. LPB0072.</title>
        <authorList>
            <person name="Shin S.-K."/>
            <person name="Yi H."/>
        </authorList>
    </citation>
    <scope>NUCLEOTIDE SEQUENCE [LARGE SCALE GENOMIC DNA]</scope>
    <source>
        <strain evidence="2 3">LPB0072</strain>
    </source>
</reference>
<dbReference type="RefSeq" id="WP_066091390.1">
    <property type="nucleotide sequence ID" value="NZ_LVWD01000019.1"/>
</dbReference>
<feature type="region of interest" description="Disordered" evidence="1">
    <location>
        <begin position="190"/>
        <end position="234"/>
    </location>
</feature>
<dbReference type="Proteomes" id="UP000185657">
    <property type="component" value="Unassembled WGS sequence"/>
</dbReference>
<evidence type="ECO:0000313" key="2">
    <source>
        <dbReference type="EMBL" id="OAD41358.1"/>
    </source>
</evidence>
<sequence>MSNNTTGSGFGQFVPGFEFLQKLVNPAAPAAGQGMGGGMPNLGSWVAPTLNVEDLEKRIDELKAVHFWLEQNSKALSATIQAMEVQKMTLATLRDLNVNFGDFAKAGEAAADTVSKGFSGFQMPSAVEPQPEQEPVPEPAPEREPVQPKGKGAEAAETSQDKIDPVQWWGALQQQFQNIAASAMEDLAKQSVPAGPKKTASSKAAARTAPARKKAATTKKAATGKKAPARTRVR</sequence>
<name>A0ABX2U6P3_9BURK</name>
<organism evidence="2 3">
    <name type="scientific">Hydrogenophaga crassostreae</name>
    <dbReference type="NCBI Taxonomy" id="1763535"/>
    <lineage>
        <taxon>Bacteria</taxon>
        <taxon>Pseudomonadati</taxon>
        <taxon>Pseudomonadota</taxon>
        <taxon>Betaproteobacteria</taxon>
        <taxon>Burkholderiales</taxon>
        <taxon>Comamonadaceae</taxon>
        <taxon>Hydrogenophaga</taxon>
    </lineage>
</organism>